<evidence type="ECO:0000313" key="11">
    <source>
        <dbReference type="Proteomes" id="UP000307749"/>
    </source>
</evidence>
<sequence>MVVWRKRRKPMTTLWFEIKGAYRALNRSRGFFWGVVALLALAIAASCAAFSVPVSLLLRPLPVHAPQRLLRLDAHQLGESSSMPWSYPDFKSFQDSSGSAFSGMSNFSVMGVSFDSRGRVQSMPAADVGGEFFQTLGLHAFLGRTLVPGDDTAANPAWVVVVSRAFWQKQLHSDPQAVGSMLHLSGHAFRLVGVVDGHGVFSSLIAQPQIFIPTHTAALLSHGNALNQEGARWIQAIFARLRPGVSRVRAQQQVGAVAAQLRQRGLWKPGWIARLDHAGTFASFMPNVSARILHQAQMVWVASLFVVLIVLANVVSLFLVRALKRVRDQAVSMALGARWWQRALPGLAEGLLIGVIAGVIGLLLSIVLSAWLMHWSALAGKLPLLDWRVAMYALLLVVGATLVIGFAPMLALDARRLIEYLAARRLETRGQGHLRSALVMLQVAISTALLIASLFVLRSLITLQQTNLGFDSSRYLVAQLDFSQVLKKPDFNAPLGILDTLRHAVNTVPGVAGASFSTKVPFDGISMSTNAHIANATQADPVSLTTVADDYFQIMGMKQLLGRPFSAYPSGQQNVVMVNRAFVNKYMGAQGMPIDEDMRIEGQIYRIAGVVSDIRADDPAQPPVPYVYFRYPAQAGPYLEMTIASTGAHATSALAHAVSAALHRTMPQLPDADVTPMSVSLQGYYASRKTIAKTLGIAGLVALLVVVLGIYAALAYDVALRRQTHAIWMALGARPAHVVGWSVRRGVTLVALGLILGSAAGVYAMRFLQRYLYAMTLRDALLVLLVVGILLLVAVISALVSSRSVYRLEVAELLHEL</sequence>
<feature type="transmembrane region" description="Helical" evidence="7">
    <location>
        <begin position="392"/>
        <end position="412"/>
    </location>
</feature>
<evidence type="ECO:0000256" key="5">
    <source>
        <dbReference type="ARBA" id="ARBA00023136"/>
    </source>
</evidence>
<evidence type="ECO:0000259" key="9">
    <source>
        <dbReference type="Pfam" id="PF12704"/>
    </source>
</evidence>
<dbReference type="GO" id="GO:0022857">
    <property type="term" value="F:transmembrane transporter activity"/>
    <property type="evidence" value="ECO:0007669"/>
    <property type="project" value="TreeGrafter"/>
</dbReference>
<accession>A0A4S3KJ61</accession>
<feature type="domain" description="MacB-like periplasmic core" evidence="9">
    <location>
        <begin position="436"/>
        <end position="616"/>
    </location>
</feature>
<evidence type="ECO:0000256" key="4">
    <source>
        <dbReference type="ARBA" id="ARBA00022989"/>
    </source>
</evidence>
<evidence type="ECO:0000256" key="2">
    <source>
        <dbReference type="ARBA" id="ARBA00022475"/>
    </source>
</evidence>
<keyword evidence="2" id="KW-1003">Cell membrane</keyword>
<keyword evidence="11" id="KW-1185">Reference proteome</keyword>
<keyword evidence="3 7" id="KW-0812">Transmembrane</keyword>
<comment type="subcellular location">
    <subcellularLocation>
        <location evidence="1">Cell membrane</location>
        <topology evidence="1">Multi-pass membrane protein</topology>
    </subcellularLocation>
</comment>
<feature type="transmembrane region" description="Helical" evidence="7">
    <location>
        <begin position="780"/>
        <end position="800"/>
    </location>
</feature>
<name>A0A4S3KJ61_9GAMM</name>
<dbReference type="InterPro" id="IPR050250">
    <property type="entry name" value="Macrolide_Exporter_MacB"/>
</dbReference>
<organism evidence="10 11">
    <name type="scientific">Metallibacterium scheffleri</name>
    <dbReference type="NCBI Taxonomy" id="993689"/>
    <lineage>
        <taxon>Bacteria</taxon>
        <taxon>Pseudomonadati</taxon>
        <taxon>Pseudomonadota</taxon>
        <taxon>Gammaproteobacteria</taxon>
        <taxon>Lysobacterales</taxon>
        <taxon>Rhodanobacteraceae</taxon>
        <taxon>Metallibacterium</taxon>
    </lineage>
</organism>
<evidence type="ECO:0000313" key="10">
    <source>
        <dbReference type="EMBL" id="THD08807.1"/>
    </source>
</evidence>
<gene>
    <name evidence="10" type="ORF">B1806_12380</name>
</gene>
<evidence type="ECO:0000256" key="3">
    <source>
        <dbReference type="ARBA" id="ARBA00022692"/>
    </source>
</evidence>
<dbReference type="AlphaFoldDB" id="A0A4S3KJ61"/>
<dbReference type="InterPro" id="IPR003838">
    <property type="entry name" value="ABC3_permease_C"/>
</dbReference>
<evidence type="ECO:0000259" key="8">
    <source>
        <dbReference type="Pfam" id="PF02687"/>
    </source>
</evidence>
<reference evidence="10 11" key="1">
    <citation type="submission" date="2017-02" db="EMBL/GenBank/DDBJ databases">
        <title>Whole genome sequencing of Metallibacterium scheffleri DSM 24874 (T).</title>
        <authorList>
            <person name="Kumar S."/>
            <person name="Patil P."/>
            <person name="Patil P.B."/>
        </authorList>
    </citation>
    <scope>NUCLEOTIDE SEQUENCE [LARGE SCALE GENOMIC DNA]</scope>
    <source>
        <strain evidence="10 11">DSM 24874</strain>
    </source>
</reference>
<evidence type="ECO:0008006" key="12">
    <source>
        <dbReference type="Google" id="ProtNLM"/>
    </source>
</evidence>
<dbReference type="EMBL" id="MWQO01000044">
    <property type="protein sequence ID" value="THD08807.1"/>
    <property type="molecule type" value="Genomic_DNA"/>
</dbReference>
<dbReference type="InterPro" id="IPR025857">
    <property type="entry name" value="MacB_PCD"/>
</dbReference>
<evidence type="ECO:0000256" key="1">
    <source>
        <dbReference type="ARBA" id="ARBA00004651"/>
    </source>
</evidence>
<feature type="domain" description="ABC3 transporter permease C-terminal" evidence="8">
    <location>
        <begin position="301"/>
        <end position="410"/>
    </location>
</feature>
<feature type="transmembrane region" description="Helical" evidence="7">
    <location>
        <begin position="298"/>
        <end position="323"/>
    </location>
</feature>
<dbReference type="Pfam" id="PF12704">
    <property type="entry name" value="MacB_PCD"/>
    <property type="match status" value="2"/>
</dbReference>
<dbReference type="GO" id="GO:0005886">
    <property type="term" value="C:plasma membrane"/>
    <property type="evidence" value="ECO:0007669"/>
    <property type="project" value="UniProtKB-SubCell"/>
</dbReference>
<comment type="similarity">
    <text evidence="6">Belongs to the ABC-4 integral membrane protein family.</text>
</comment>
<feature type="transmembrane region" description="Helical" evidence="7">
    <location>
        <begin position="433"/>
        <end position="457"/>
    </location>
</feature>
<dbReference type="PANTHER" id="PTHR30572">
    <property type="entry name" value="MEMBRANE COMPONENT OF TRANSPORTER-RELATED"/>
    <property type="match status" value="1"/>
</dbReference>
<evidence type="ECO:0000256" key="6">
    <source>
        <dbReference type="ARBA" id="ARBA00038076"/>
    </source>
</evidence>
<evidence type="ECO:0000256" key="7">
    <source>
        <dbReference type="SAM" id="Phobius"/>
    </source>
</evidence>
<proteinExistence type="inferred from homology"/>
<feature type="domain" description="MacB-like periplasmic core" evidence="9">
    <location>
        <begin position="39"/>
        <end position="256"/>
    </location>
</feature>
<keyword evidence="5 7" id="KW-0472">Membrane</keyword>
<dbReference type="OrthoDB" id="5749226at2"/>
<feature type="transmembrane region" description="Helical" evidence="7">
    <location>
        <begin position="695"/>
        <end position="714"/>
    </location>
</feature>
<dbReference type="Pfam" id="PF02687">
    <property type="entry name" value="FtsX"/>
    <property type="match status" value="2"/>
</dbReference>
<protein>
    <recommendedName>
        <fullName evidence="12">Permease</fullName>
    </recommendedName>
</protein>
<dbReference type="PANTHER" id="PTHR30572:SF4">
    <property type="entry name" value="ABC TRANSPORTER PERMEASE YTRF"/>
    <property type="match status" value="1"/>
</dbReference>
<feature type="transmembrane region" description="Helical" evidence="7">
    <location>
        <begin position="344"/>
        <end position="372"/>
    </location>
</feature>
<keyword evidence="4 7" id="KW-1133">Transmembrane helix</keyword>
<dbReference type="Proteomes" id="UP000307749">
    <property type="component" value="Unassembled WGS sequence"/>
</dbReference>
<feature type="domain" description="ABC3 transporter permease C-terminal" evidence="8">
    <location>
        <begin position="697"/>
        <end position="809"/>
    </location>
</feature>
<comment type="caution">
    <text evidence="10">The sequence shown here is derived from an EMBL/GenBank/DDBJ whole genome shotgun (WGS) entry which is preliminary data.</text>
</comment>
<feature type="transmembrane region" description="Helical" evidence="7">
    <location>
        <begin position="749"/>
        <end position="768"/>
    </location>
</feature>
<dbReference type="STRING" id="993689.GCA_002077135_01979"/>